<dbReference type="OrthoDB" id="9801520at2"/>
<keyword evidence="1" id="KW-0540">Nuclease</keyword>
<dbReference type="SUPFAM" id="SSF52980">
    <property type="entry name" value="Restriction endonuclease-like"/>
    <property type="match status" value="1"/>
</dbReference>
<dbReference type="AlphaFoldDB" id="A0A5R9J403"/>
<dbReference type="Gene3D" id="3.40.960.10">
    <property type="entry name" value="VSR Endonuclease"/>
    <property type="match status" value="1"/>
</dbReference>
<evidence type="ECO:0000313" key="9">
    <source>
        <dbReference type="Proteomes" id="UP000305654"/>
    </source>
</evidence>
<dbReference type="CDD" id="cd00221">
    <property type="entry name" value="Vsr"/>
    <property type="match status" value="1"/>
</dbReference>
<dbReference type="GO" id="GO:0016787">
    <property type="term" value="F:hydrolase activity"/>
    <property type="evidence" value="ECO:0007669"/>
    <property type="project" value="UniProtKB-KW"/>
</dbReference>
<evidence type="ECO:0000256" key="7">
    <source>
        <dbReference type="SAM" id="MobiDB-lite"/>
    </source>
</evidence>
<evidence type="ECO:0000313" key="8">
    <source>
        <dbReference type="EMBL" id="TLU71227.1"/>
    </source>
</evidence>
<dbReference type="Pfam" id="PF03852">
    <property type="entry name" value="Vsr"/>
    <property type="match status" value="1"/>
</dbReference>
<organism evidence="8 9">
    <name type="scientific">Lichenicoccus roseus</name>
    <dbReference type="NCBI Taxonomy" id="2683649"/>
    <lineage>
        <taxon>Bacteria</taxon>
        <taxon>Pseudomonadati</taxon>
        <taxon>Pseudomonadota</taxon>
        <taxon>Alphaproteobacteria</taxon>
        <taxon>Acetobacterales</taxon>
        <taxon>Acetobacteraceae</taxon>
        <taxon>Lichenicoccus</taxon>
    </lineage>
</organism>
<dbReference type="Proteomes" id="UP000305654">
    <property type="component" value="Unassembled WGS sequence"/>
</dbReference>
<keyword evidence="2 8" id="KW-0255">Endonuclease</keyword>
<keyword evidence="4" id="KW-0378">Hydrolase</keyword>
<feature type="region of interest" description="Disordered" evidence="7">
    <location>
        <begin position="1"/>
        <end position="20"/>
    </location>
</feature>
<dbReference type="EMBL" id="VCDI01000007">
    <property type="protein sequence ID" value="TLU71227.1"/>
    <property type="molecule type" value="Genomic_DNA"/>
</dbReference>
<keyword evidence="3" id="KW-0227">DNA damage</keyword>
<proteinExistence type="inferred from homology"/>
<keyword evidence="9" id="KW-1185">Reference proteome</keyword>
<feature type="compositionally biased region" description="Polar residues" evidence="7">
    <location>
        <begin position="1"/>
        <end position="10"/>
    </location>
</feature>
<dbReference type="GO" id="GO:0004519">
    <property type="term" value="F:endonuclease activity"/>
    <property type="evidence" value="ECO:0007669"/>
    <property type="project" value="UniProtKB-KW"/>
</dbReference>
<gene>
    <name evidence="8" type="primary">vsr</name>
    <name evidence="8" type="ORF">FE263_17100</name>
</gene>
<name>A0A5R9J403_9PROT</name>
<keyword evidence="5" id="KW-0234">DNA repair</keyword>
<comment type="similarity">
    <text evidence="6">Belongs to the Vsr family.</text>
</comment>
<dbReference type="NCBIfam" id="TIGR00632">
    <property type="entry name" value="vsr"/>
    <property type="match status" value="1"/>
</dbReference>
<evidence type="ECO:0000256" key="1">
    <source>
        <dbReference type="ARBA" id="ARBA00022722"/>
    </source>
</evidence>
<evidence type="ECO:0000256" key="2">
    <source>
        <dbReference type="ARBA" id="ARBA00022759"/>
    </source>
</evidence>
<evidence type="ECO:0000256" key="5">
    <source>
        <dbReference type="ARBA" id="ARBA00023204"/>
    </source>
</evidence>
<accession>A0A5R9J403</accession>
<protein>
    <submittedName>
        <fullName evidence="8">DNA mismatch endonuclease Vsr</fullName>
    </submittedName>
</protein>
<evidence type="ECO:0000256" key="6">
    <source>
        <dbReference type="ARBA" id="ARBA00029466"/>
    </source>
</evidence>
<dbReference type="InterPro" id="IPR004603">
    <property type="entry name" value="DNA_mismatch_endonuc_vsr"/>
</dbReference>
<evidence type="ECO:0000256" key="4">
    <source>
        <dbReference type="ARBA" id="ARBA00022801"/>
    </source>
</evidence>
<dbReference type="InterPro" id="IPR011335">
    <property type="entry name" value="Restrct_endonuc-II-like"/>
</dbReference>
<evidence type="ECO:0000256" key="3">
    <source>
        <dbReference type="ARBA" id="ARBA00022763"/>
    </source>
</evidence>
<dbReference type="GO" id="GO:0006298">
    <property type="term" value="P:mismatch repair"/>
    <property type="evidence" value="ECO:0007669"/>
    <property type="project" value="InterPro"/>
</dbReference>
<reference evidence="8 9" key="1">
    <citation type="submission" date="2019-05" db="EMBL/GenBank/DDBJ databases">
        <authorList>
            <person name="Pankratov T."/>
            <person name="Grouzdev D."/>
        </authorList>
    </citation>
    <scope>NUCLEOTIDE SEQUENCE [LARGE SCALE GENOMIC DNA]</scope>
    <source>
        <strain evidence="8 9">KEBCLARHB70R</strain>
    </source>
</reference>
<sequence length="159" mass="18274">MTNPTRSRTASPRPDFADVPDARRRNLAAVKAKDTKPELLIRRGLFAMGYRFRLHDRQLPGRPDIVFPGRRSAVEVRGCFWHRHGCANSVVPKTRTEWWTQKLDGNVERDRTNAISLEAAGWRLLVVWECEVRQNLGDVLGHIRDFLAAPRPHDKVRSS</sequence>
<dbReference type="RefSeq" id="WP_138327264.1">
    <property type="nucleotide sequence ID" value="NZ_VCDI01000007.1"/>
</dbReference>
<comment type="caution">
    <text evidence="8">The sequence shown here is derived from an EMBL/GenBank/DDBJ whole genome shotgun (WGS) entry which is preliminary data.</text>
</comment>